<gene>
    <name evidence="4" type="primary">YPD1</name>
    <name evidence="4" type="ORF">CspeluHIS016_0503980</name>
</gene>
<dbReference type="Proteomes" id="UP001222932">
    <property type="component" value="Unassembled WGS sequence"/>
</dbReference>
<dbReference type="GO" id="GO:0043424">
    <property type="term" value="F:protein histidine kinase binding"/>
    <property type="evidence" value="ECO:0007669"/>
    <property type="project" value="InterPro"/>
</dbReference>
<dbReference type="InterPro" id="IPR008207">
    <property type="entry name" value="Sig_transdc_His_kin_Hpt_dom"/>
</dbReference>
<proteinExistence type="predicted"/>
<evidence type="ECO:0000256" key="2">
    <source>
        <dbReference type="SAM" id="MobiDB-lite"/>
    </source>
</evidence>
<evidence type="ECO:0000313" key="4">
    <source>
        <dbReference type="EMBL" id="GMK58366.1"/>
    </source>
</evidence>
<dbReference type="GO" id="GO:0005634">
    <property type="term" value="C:nucleus"/>
    <property type="evidence" value="ECO:0007669"/>
    <property type="project" value="TreeGrafter"/>
</dbReference>
<dbReference type="Pfam" id="PF01627">
    <property type="entry name" value="Hpt"/>
    <property type="match status" value="1"/>
</dbReference>
<reference evidence="4" key="1">
    <citation type="journal article" date="2023" name="BMC Genomics">
        <title>Chromosome-level genome assemblies of Cutaneotrichosporon spp. (Trichosporonales, Basidiomycota) reveal imbalanced evolution between nucleotide sequences and chromosome synteny.</title>
        <authorList>
            <person name="Kobayashi Y."/>
            <person name="Kayamori A."/>
            <person name="Aoki K."/>
            <person name="Shiwa Y."/>
            <person name="Matsutani M."/>
            <person name="Fujita N."/>
            <person name="Sugita T."/>
            <person name="Iwasaki W."/>
            <person name="Tanaka N."/>
            <person name="Takashima M."/>
        </authorList>
    </citation>
    <scope>NUCLEOTIDE SEQUENCE</scope>
    <source>
        <strain evidence="4">HIS016</strain>
    </source>
</reference>
<dbReference type="AlphaFoldDB" id="A0AAD3TXI8"/>
<dbReference type="CDD" id="cd00088">
    <property type="entry name" value="HPT"/>
    <property type="match status" value="1"/>
</dbReference>
<feature type="region of interest" description="Disordered" evidence="2">
    <location>
        <begin position="1"/>
        <end position="97"/>
    </location>
</feature>
<dbReference type="Gene3D" id="1.20.120.160">
    <property type="entry name" value="HPT domain"/>
    <property type="match status" value="1"/>
</dbReference>
<dbReference type="SUPFAM" id="SSF47226">
    <property type="entry name" value="Histidine-containing phosphotransfer domain, HPT domain"/>
    <property type="match status" value="1"/>
</dbReference>
<evidence type="ECO:0000256" key="1">
    <source>
        <dbReference type="PROSITE-ProRule" id="PRU00110"/>
    </source>
</evidence>
<feature type="compositionally biased region" description="Polar residues" evidence="2">
    <location>
        <begin position="10"/>
        <end position="19"/>
    </location>
</feature>
<dbReference type="PANTHER" id="PTHR28242">
    <property type="entry name" value="PHOSPHORELAY INTERMEDIATE PROTEIN YPD1"/>
    <property type="match status" value="1"/>
</dbReference>
<dbReference type="InterPro" id="IPR036641">
    <property type="entry name" value="HPT_dom_sf"/>
</dbReference>
<keyword evidence="5" id="KW-1185">Reference proteome</keyword>
<dbReference type="EMBL" id="BTCM01000005">
    <property type="protein sequence ID" value="GMK58366.1"/>
    <property type="molecule type" value="Genomic_DNA"/>
</dbReference>
<sequence length="231" mass="24858">MASPAPVPKSPQTKLNSVEPTKAPTSAPGPVVSSEAVPEAAVNSPTSATEPPTPSPVTEKDAAATAPVATITSEASAQQEKEKEDEDLGPAPTDPEGIINMEIFSQIQDMDDDDDDEAGGHEFSKGIVWGYFEQAESTFKQMQDAIEEPSLWKLSSLGHFLKGSSAALGIIKVQNSCEKMQHYGNLRDEEVGAALSEDEALRRIKKLLVDCKRDYAVASAYLRQLYASYDE</sequence>
<comment type="caution">
    <text evidence="4">The sequence shown here is derived from an EMBL/GenBank/DDBJ whole genome shotgun (WGS) entry which is preliminary data.</text>
</comment>
<evidence type="ECO:0000313" key="5">
    <source>
        <dbReference type="Proteomes" id="UP001222932"/>
    </source>
</evidence>
<name>A0AAD3TXI8_9TREE</name>
<dbReference type="PROSITE" id="PS50894">
    <property type="entry name" value="HPT"/>
    <property type="match status" value="1"/>
</dbReference>
<feature type="compositionally biased region" description="Low complexity" evidence="2">
    <location>
        <begin position="30"/>
        <end position="50"/>
    </location>
</feature>
<dbReference type="PANTHER" id="PTHR28242:SF52">
    <property type="entry name" value="PHOSPHORELAY INTERMEDIATE PROTEIN YPD1"/>
    <property type="match status" value="1"/>
</dbReference>
<feature type="domain" description="HPt" evidence="3">
    <location>
        <begin position="120"/>
        <end position="218"/>
    </location>
</feature>
<accession>A0AAD3TXI8</accession>
<dbReference type="InterPro" id="IPR045871">
    <property type="entry name" value="AHP1-5/YPD1"/>
</dbReference>
<reference evidence="4" key="2">
    <citation type="submission" date="2023-06" db="EMBL/GenBank/DDBJ databases">
        <authorList>
            <person name="Kobayashi Y."/>
            <person name="Kayamori A."/>
            <person name="Aoki K."/>
            <person name="Shiwa Y."/>
            <person name="Fujita N."/>
            <person name="Sugita T."/>
            <person name="Iwasaki W."/>
            <person name="Tanaka N."/>
            <person name="Takashima M."/>
        </authorList>
    </citation>
    <scope>NUCLEOTIDE SEQUENCE</scope>
    <source>
        <strain evidence="4">HIS016</strain>
    </source>
</reference>
<feature type="modified residue" description="Phosphohistidine" evidence="1">
    <location>
        <position position="159"/>
    </location>
</feature>
<keyword evidence="1" id="KW-0597">Phosphoprotein</keyword>
<dbReference type="GO" id="GO:0005737">
    <property type="term" value="C:cytoplasm"/>
    <property type="evidence" value="ECO:0007669"/>
    <property type="project" value="TreeGrafter"/>
</dbReference>
<dbReference type="GO" id="GO:0009927">
    <property type="term" value="F:histidine phosphotransfer kinase activity"/>
    <property type="evidence" value="ECO:0007669"/>
    <property type="project" value="InterPro"/>
</dbReference>
<dbReference type="GO" id="GO:0000160">
    <property type="term" value="P:phosphorelay signal transduction system"/>
    <property type="evidence" value="ECO:0007669"/>
    <property type="project" value="InterPro"/>
</dbReference>
<protein>
    <recommendedName>
        <fullName evidence="3">HPt domain-containing protein</fullName>
    </recommendedName>
</protein>
<organism evidence="4 5">
    <name type="scientific">Cutaneotrichosporon spelunceum</name>
    <dbReference type="NCBI Taxonomy" id="1672016"/>
    <lineage>
        <taxon>Eukaryota</taxon>
        <taxon>Fungi</taxon>
        <taxon>Dikarya</taxon>
        <taxon>Basidiomycota</taxon>
        <taxon>Agaricomycotina</taxon>
        <taxon>Tremellomycetes</taxon>
        <taxon>Trichosporonales</taxon>
        <taxon>Trichosporonaceae</taxon>
        <taxon>Cutaneotrichosporon</taxon>
    </lineage>
</organism>
<evidence type="ECO:0000259" key="3">
    <source>
        <dbReference type="PROSITE" id="PS50894"/>
    </source>
</evidence>